<sequence>MQRYDLHESAVRERSDIDLAEGLLIAVRRCSPDQASDELLDAARRHHLSVPQIAHALVLLAGQPPYSEATSLPTERAAQLEWGQTLSDLRSPSRWSTNRRGARTDRKKCSSGRTGAE</sequence>
<keyword evidence="4" id="KW-1185">Reference proteome</keyword>
<dbReference type="AlphaFoldDB" id="A0A848KLB5"/>
<organism evidence="3 4">
    <name type="scientific">Antrihabitans stalactiti</name>
    <dbReference type="NCBI Taxonomy" id="2584121"/>
    <lineage>
        <taxon>Bacteria</taxon>
        <taxon>Bacillati</taxon>
        <taxon>Actinomycetota</taxon>
        <taxon>Actinomycetes</taxon>
        <taxon>Mycobacteriales</taxon>
        <taxon>Nocardiaceae</taxon>
        <taxon>Antrihabitans</taxon>
    </lineage>
</organism>
<dbReference type="Pfam" id="PF03861">
    <property type="entry name" value="ANTAR"/>
    <property type="match status" value="1"/>
</dbReference>
<protein>
    <submittedName>
        <fullName evidence="3">ANTAR domain-containing protein</fullName>
    </submittedName>
</protein>
<feature type="domain" description="ANTAR" evidence="2">
    <location>
        <begin position="1"/>
        <end position="58"/>
    </location>
</feature>
<gene>
    <name evidence="3" type="ORF">FGL95_28930</name>
</gene>
<feature type="region of interest" description="Disordered" evidence="1">
    <location>
        <begin position="89"/>
        <end position="117"/>
    </location>
</feature>
<name>A0A848KLB5_9NOCA</name>
<dbReference type="SMART" id="SM01012">
    <property type="entry name" value="ANTAR"/>
    <property type="match status" value="1"/>
</dbReference>
<dbReference type="RefSeq" id="WP_169593981.1">
    <property type="nucleotide sequence ID" value="NZ_VCQU01000014.1"/>
</dbReference>
<reference evidence="3 4" key="1">
    <citation type="submission" date="2019-05" db="EMBL/GenBank/DDBJ databases">
        <authorList>
            <person name="Lee S.D."/>
        </authorList>
    </citation>
    <scope>NUCLEOTIDE SEQUENCE [LARGE SCALE GENOMIC DNA]</scope>
    <source>
        <strain evidence="3 4">YC2-7</strain>
    </source>
</reference>
<dbReference type="Gene3D" id="1.10.10.10">
    <property type="entry name" value="Winged helix-like DNA-binding domain superfamily/Winged helix DNA-binding domain"/>
    <property type="match status" value="1"/>
</dbReference>
<accession>A0A848KLB5</accession>
<dbReference type="InterPro" id="IPR036388">
    <property type="entry name" value="WH-like_DNA-bd_sf"/>
</dbReference>
<dbReference type="PROSITE" id="PS50921">
    <property type="entry name" value="ANTAR"/>
    <property type="match status" value="1"/>
</dbReference>
<dbReference type="InterPro" id="IPR005561">
    <property type="entry name" value="ANTAR"/>
</dbReference>
<dbReference type="EMBL" id="VCQU01000014">
    <property type="protein sequence ID" value="NMN99059.1"/>
    <property type="molecule type" value="Genomic_DNA"/>
</dbReference>
<reference evidence="3 4" key="2">
    <citation type="submission" date="2020-06" db="EMBL/GenBank/DDBJ databases">
        <title>Antribacter stalactiti gen. nov., sp. nov., a new member of the family Nacardiaceae isolated from a cave.</title>
        <authorList>
            <person name="Kim I.S."/>
        </authorList>
    </citation>
    <scope>NUCLEOTIDE SEQUENCE [LARGE SCALE GENOMIC DNA]</scope>
    <source>
        <strain evidence="3 4">YC2-7</strain>
    </source>
</reference>
<proteinExistence type="predicted"/>
<evidence type="ECO:0000256" key="1">
    <source>
        <dbReference type="SAM" id="MobiDB-lite"/>
    </source>
</evidence>
<evidence type="ECO:0000313" key="3">
    <source>
        <dbReference type="EMBL" id="NMN99059.1"/>
    </source>
</evidence>
<comment type="caution">
    <text evidence="3">The sequence shown here is derived from an EMBL/GenBank/DDBJ whole genome shotgun (WGS) entry which is preliminary data.</text>
</comment>
<dbReference type="Proteomes" id="UP000535543">
    <property type="component" value="Unassembled WGS sequence"/>
</dbReference>
<evidence type="ECO:0000259" key="2">
    <source>
        <dbReference type="PROSITE" id="PS50921"/>
    </source>
</evidence>
<feature type="compositionally biased region" description="Polar residues" evidence="1">
    <location>
        <begin position="89"/>
        <end position="99"/>
    </location>
</feature>
<evidence type="ECO:0000313" key="4">
    <source>
        <dbReference type="Proteomes" id="UP000535543"/>
    </source>
</evidence>
<dbReference type="GO" id="GO:0003723">
    <property type="term" value="F:RNA binding"/>
    <property type="evidence" value="ECO:0007669"/>
    <property type="project" value="InterPro"/>
</dbReference>